<organism evidence="7 8">
    <name type="scientific">Musa balbisiana</name>
    <name type="common">Banana</name>
    <dbReference type="NCBI Taxonomy" id="52838"/>
    <lineage>
        <taxon>Eukaryota</taxon>
        <taxon>Viridiplantae</taxon>
        <taxon>Streptophyta</taxon>
        <taxon>Embryophyta</taxon>
        <taxon>Tracheophyta</taxon>
        <taxon>Spermatophyta</taxon>
        <taxon>Magnoliopsida</taxon>
        <taxon>Liliopsida</taxon>
        <taxon>Zingiberales</taxon>
        <taxon>Musaceae</taxon>
        <taxon>Musa</taxon>
    </lineage>
</organism>
<reference evidence="7 8" key="1">
    <citation type="journal article" date="2019" name="Nat. Plants">
        <title>Genome sequencing of Musa balbisiana reveals subgenome evolution and function divergence in polyploid bananas.</title>
        <authorList>
            <person name="Yao X."/>
        </authorList>
    </citation>
    <scope>NUCLEOTIDE SEQUENCE [LARGE SCALE GENOMIC DNA]</scope>
    <source>
        <strain evidence="8">cv. DH-PKW</strain>
        <tissue evidence="7">Leaves</tissue>
    </source>
</reference>
<comment type="caution">
    <text evidence="7">The sequence shown here is derived from an EMBL/GenBank/DDBJ whole genome shotgun (WGS) entry which is preliminary data.</text>
</comment>
<dbReference type="GO" id="GO:0016020">
    <property type="term" value="C:membrane"/>
    <property type="evidence" value="ECO:0007669"/>
    <property type="project" value="UniProtKB-SubCell"/>
</dbReference>
<keyword evidence="4 5" id="KW-0472">Membrane</keyword>
<protein>
    <recommendedName>
        <fullName evidence="6">EXS domain-containing protein</fullName>
    </recommendedName>
</protein>
<keyword evidence="8" id="KW-1185">Reference proteome</keyword>
<comment type="subcellular location">
    <subcellularLocation>
        <location evidence="1">Membrane</location>
        <topology evidence="1">Multi-pass membrane protein</topology>
    </subcellularLocation>
</comment>
<dbReference type="GO" id="GO:0016036">
    <property type="term" value="P:cellular response to phosphate starvation"/>
    <property type="evidence" value="ECO:0007669"/>
    <property type="project" value="InterPro"/>
</dbReference>
<evidence type="ECO:0000256" key="5">
    <source>
        <dbReference type="SAM" id="Phobius"/>
    </source>
</evidence>
<evidence type="ECO:0000313" key="7">
    <source>
        <dbReference type="EMBL" id="THU52021.1"/>
    </source>
</evidence>
<feature type="transmembrane region" description="Helical" evidence="5">
    <location>
        <begin position="85"/>
        <end position="106"/>
    </location>
</feature>
<dbReference type="PROSITE" id="PS51380">
    <property type="entry name" value="EXS"/>
    <property type="match status" value="1"/>
</dbReference>
<dbReference type="STRING" id="52838.A0A4S8ITJ9"/>
<dbReference type="AlphaFoldDB" id="A0A4S8ITJ9"/>
<evidence type="ECO:0000256" key="2">
    <source>
        <dbReference type="ARBA" id="ARBA00022692"/>
    </source>
</evidence>
<sequence>MEAFRKILKKFEKVSNHLQESAALSSKVKRSHFISSDKNNEQGLVQVMKLVDEVESTFTKHFAGSDRKKAMKFLRPQQPKESHTITFFAGLFTGSFVTLFTVYAILAHFCGIFSSTDGEAGYMQTVYPVFSMFALLSLHIFLYGCNIFAWRGTRINHNFIFEFSPNTALKRRDAFLISASLMTAVVSALVVHLLLRSAGVSQKHVDAIPGALLLVFTGLLICPFNVFYRSTRYCFIRVMRNIALSPFYKVLMVDFFMADQLTSQQYELVHGEPSVTDSTAKAHGTHCVLLHGGRIQSAPLRDVRYIEEGHDVNHLANAGKYISAMVAAAARLKYAVEATPLWFAIVIVTSTGATFYQLFWDFVKDWGLLDLSSKNLLLRDDLILKNKCVYYASMVGEISTISLLTPSRSDYVF</sequence>
<evidence type="ECO:0000313" key="8">
    <source>
        <dbReference type="Proteomes" id="UP000317650"/>
    </source>
</evidence>
<dbReference type="Pfam" id="PF03124">
    <property type="entry name" value="EXS"/>
    <property type="match status" value="2"/>
</dbReference>
<evidence type="ECO:0000259" key="6">
    <source>
        <dbReference type="PROSITE" id="PS51380"/>
    </source>
</evidence>
<evidence type="ECO:0000256" key="4">
    <source>
        <dbReference type="ARBA" id="ARBA00023136"/>
    </source>
</evidence>
<gene>
    <name evidence="7" type="ORF">C4D60_Mb06t37210</name>
</gene>
<feature type="transmembrane region" description="Helical" evidence="5">
    <location>
        <begin position="341"/>
        <end position="360"/>
    </location>
</feature>
<dbReference type="PANTHER" id="PTHR48477">
    <property type="entry name" value="PHOSPHATE TRANSPORTER PHO1"/>
    <property type="match status" value="1"/>
</dbReference>
<feature type="transmembrane region" description="Helical" evidence="5">
    <location>
        <begin position="174"/>
        <end position="195"/>
    </location>
</feature>
<dbReference type="Proteomes" id="UP000317650">
    <property type="component" value="Chromosome 6"/>
</dbReference>
<dbReference type="PANTHER" id="PTHR48477:SF1">
    <property type="entry name" value="PHOSPHATE TRANSPORTER PHO1"/>
    <property type="match status" value="1"/>
</dbReference>
<dbReference type="EMBL" id="PYDT01000009">
    <property type="protein sequence ID" value="THU52021.1"/>
    <property type="molecule type" value="Genomic_DNA"/>
</dbReference>
<feature type="transmembrane region" description="Helical" evidence="5">
    <location>
        <begin position="126"/>
        <end position="149"/>
    </location>
</feature>
<keyword evidence="3 5" id="KW-1133">Transmembrane helix</keyword>
<name>A0A4S8ITJ9_MUSBA</name>
<dbReference type="InterPro" id="IPR052486">
    <property type="entry name" value="PHO1"/>
</dbReference>
<dbReference type="InterPro" id="IPR004342">
    <property type="entry name" value="EXS_C"/>
</dbReference>
<feature type="domain" description="EXS" evidence="6">
    <location>
        <begin position="275"/>
        <end position="413"/>
    </location>
</feature>
<evidence type="ECO:0000256" key="3">
    <source>
        <dbReference type="ARBA" id="ARBA00022989"/>
    </source>
</evidence>
<feature type="transmembrane region" description="Helical" evidence="5">
    <location>
        <begin position="207"/>
        <end position="228"/>
    </location>
</feature>
<evidence type="ECO:0000256" key="1">
    <source>
        <dbReference type="ARBA" id="ARBA00004141"/>
    </source>
</evidence>
<accession>A0A4S8ITJ9</accession>
<keyword evidence="2 5" id="KW-0812">Transmembrane</keyword>
<proteinExistence type="predicted"/>